<evidence type="ECO:0000313" key="2">
    <source>
        <dbReference type="Proteomes" id="UP000628448"/>
    </source>
</evidence>
<name>A0A931GYH8_9BACT</name>
<keyword evidence="2" id="KW-1185">Reference proteome</keyword>
<proteinExistence type="predicted"/>
<accession>A0A931GYH8</accession>
<comment type="caution">
    <text evidence="1">The sequence shown here is derived from an EMBL/GenBank/DDBJ whole genome shotgun (WGS) entry which is preliminary data.</text>
</comment>
<organism evidence="1 2">
    <name type="scientific">Panacibacter microcysteis</name>
    <dbReference type="NCBI Taxonomy" id="2793269"/>
    <lineage>
        <taxon>Bacteria</taxon>
        <taxon>Pseudomonadati</taxon>
        <taxon>Bacteroidota</taxon>
        <taxon>Chitinophagia</taxon>
        <taxon>Chitinophagales</taxon>
        <taxon>Chitinophagaceae</taxon>
        <taxon>Panacibacter</taxon>
    </lineage>
</organism>
<reference evidence="1" key="1">
    <citation type="submission" date="2020-11" db="EMBL/GenBank/DDBJ databases">
        <title>Bacterial whole genome sequence for Panacibacter sp. DH6.</title>
        <authorList>
            <person name="Le V."/>
            <person name="Ko S."/>
            <person name="Ahn C.-Y."/>
            <person name="Oh H.-M."/>
        </authorList>
    </citation>
    <scope>NUCLEOTIDE SEQUENCE</scope>
    <source>
        <strain evidence="1">DH6</strain>
    </source>
</reference>
<dbReference type="RefSeq" id="WP_196990099.1">
    <property type="nucleotide sequence ID" value="NZ_JADWYR010000001.1"/>
</dbReference>
<gene>
    <name evidence="1" type="ORF">I5907_07515</name>
</gene>
<sequence length="232" mass="26969">MTQKEVLRKIIDLLSNEMKAFDFQPSYKEQGFIRKTNSAVFLYQFLIYNRTVIKTSAKGFLVEPFIWVNVKEIEKYYKEITLNTVIKSDTDFKTIGNSIAAILANPDGLYKSRNKSLDLHVFEEKHITYVANQLLKHFKEVGLPYCLNNATAAMVDRIINTKPNDYKVHTQNDNYRILKGIIAAKLNNNPSLDELIKIYDKQLFERDMLDDTKEEMNRLKSFLPMIGTDIIV</sequence>
<protein>
    <submittedName>
        <fullName evidence="1">Uncharacterized protein</fullName>
    </submittedName>
</protein>
<dbReference type="EMBL" id="JADWYR010000001">
    <property type="protein sequence ID" value="MBG9376077.1"/>
    <property type="molecule type" value="Genomic_DNA"/>
</dbReference>
<dbReference type="Proteomes" id="UP000628448">
    <property type="component" value="Unassembled WGS sequence"/>
</dbReference>
<evidence type="ECO:0000313" key="1">
    <source>
        <dbReference type="EMBL" id="MBG9376077.1"/>
    </source>
</evidence>
<dbReference type="AlphaFoldDB" id="A0A931GYH8"/>